<dbReference type="AlphaFoldDB" id="I4FNP6"/>
<reference evidence="1 2" key="1">
    <citation type="submission" date="2012-04" db="EMBL/GenBank/DDBJ databases">
        <authorList>
            <person name="Genoscope - CEA"/>
        </authorList>
    </citation>
    <scope>NUCLEOTIDE SEQUENCE [LARGE SCALE GENOMIC DNA]</scope>
    <source>
        <strain evidence="1 2">9717</strain>
    </source>
</reference>
<dbReference type="HOGENOM" id="CLU_3081790_0_0_3"/>
<sequence length="52" mass="5806">MVVLLMSVRDQRVSGEGKESEVRQTLSSYHSMLALLGFPGVVVEIPHFLSFK</sequence>
<evidence type="ECO:0000313" key="2">
    <source>
        <dbReference type="Proteomes" id="UP000003172"/>
    </source>
</evidence>
<proteinExistence type="predicted"/>
<gene>
    <name evidence="1" type="ORF">MICAB_3120004</name>
</gene>
<accession>I4FNP6</accession>
<dbReference type="EMBL" id="CAII01000238">
    <property type="protein sequence ID" value="CCH97271.1"/>
    <property type="molecule type" value="Genomic_DNA"/>
</dbReference>
<name>I4FNP6_MICAE</name>
<evidence type="ECO:0000313" key="1">
    <source>
        <dbReference type="EMBL" id="CCH97271.1"/>
    </source>
</evidence>
<dbReference type="Proteomes" id="UP000003172">
    <property type="component" value="Unassembled WGS sequence"/>
</dbReference>
<comment type="caution">
    <text evidence="1">The sequence shown here is derived from an EMBL/GenBank/DDBJ whole genome shotgun (WGS) entry which is preliminary data.</text>
</comment>
<organism evidence="1 2">
    <name type="scientific">Microcystis aeruginosa PCC 9717</name>
    <dbReference type="NCBI Taxonomy" id="1160286"/>
    <lineage>
        <taxon>Bacteria</taxon>
        <taxon>Bacillati</taxon>
        <taxon>Cyanobacteriota</taxon>
        <taxon>Cyanophyceae</taxon>
        <taxon>Oscillatoriophycideae</taxon>
        <taxon>Chroococcales</taxon>
        <taxon>Microcystaceae</taxon>
        <taxon>Microcystis</taxon>
    </lineage>
</organism>
<protein>
    <submittedName>
        <fullName evidence="1">Uncharacterized protein</fullName>
    </submittedName>
</protein>